<proteinExistence type="predicted"/>
<evidence type="ECO:0000256" key="1">
    <source>
        <dbReference type="SAM" id="MobiDB-lite"/>
    </source>
</evidence>
<evidence type="ECO:0000313" key="3">
    <source>
        <dbReference type="Proteomes" id="UP000314294"/>
    </source>
</evidence>
<name>A0A4Z2HJJ0_9TELE</name>
<gene>
    <name evidence="2" type="ORF">EYF80_023734</name>
</gene>
<feature type="region of interest" description="Disordered" evidence="1">
    <location>
        <begin position="34"/>
        <end position="99"/>
    </location>
</feature>
<keyword evidence="3" id="KW-1185">Reference proteome</keyword>
<dbReference type="Proteomes" id="UP000314294">
    <property type="component" value="Unassembled WGS sequence"/>
</dbReference>
<feature type="compositionally biased region" description="Basic residues" evidence="1">
    <location>
        <begin position="35"/>
        <end position="47"/>
    </location>
</feature>
<organism evidence="2 3">
    <name type="scientific">Liparis tanakae</name>
    <name type="common">Tanaka's snailfish</name>
    <dbReference type="NCBI Taxonomy" id="230148"/>
    <lineage>
        <taxon>Eukaryota</taxon>
        <taxon>Metazoa</taxon>
        <taxon>Chordata</taxon>
        <taxon>Craniata</taxon>
        <taxon>Vertebrata</taxon>
        <taxon>Euteleostomi</taxon>
        <taxon>Actinopterygii</taxon>
        <taxon>Neopterygii</taxon>
        <taxon>Teleostei</taxon>
        <taxon>Neoteleostei</taxon>
        <taxon>Acanthomorphata</taxon>
        <taxon>Eupercaria</taxon>
        <taxon>Perciformes</taxon>
        <taxon>Cottioidei</taxon>
        <taxon>Cottales</taxon>
        <taxon>Liparidae</taxon>
        <taxon>Liparis</taxon>
    </lineage>
</organism>
<dbReference type="EMBL" id="SRLO01000226">
    <property type="protein sequence ID" value="TNN65978.1"/>
    <property type="molecule type" value="Genomic_DNA"/>
</dbReference>
<reference evidence="2 3" key="1">
    <citation type="submission" date="2019-03" db="EMBL/GenBank/DDBJ databases">
        <title>First draft genome of Liparis tanakae, snailfish: a comprehensive survey of snailfish specific genes.</title>
        <authorList>
            <person name="Kim W."/>
            <person name="Song I."/>
            <person name="Jeong J.-H."/>
            <person name="Kim D."/>
            <person name="Kim S."/>
            <person name="Ryu S."/>
            <person name="Song J.Y."/>
            <person name="Lee S.K."/>
        </authorList>
    </citation>
    <scope>NUCLEOTIDE SEQUENCE [LARGE SCALE GENOMIC DNA]</scope>
    <source>
        <tissue evidence="2">Muscle</tissue>
    </source>
</reference>
<dbReference type="AlphaFoldDB" id="A0A4Z2HJJ0"/>
<feature type="compositionally biased region" description="Basic and acidic residues" evidence="1">
    <location>
        <begin position="76"/>
        <end position="91"/>
    </location>
</feature>
<comment type="caution">
    <text evidence="2">The sequence shown here is derived from an EMBL/GenBank/DDBJ whole genome shotgun (WGS) entry which is preliminary data.</text>
</comment>
<sequence>MNVRAFGLEYRAHGAISGAGAGRDAERRSVFVQPMKKKKKKKKRRPSVRSVCGRRNTWHRAAEAGRSTVGCTAGEGRAEPASRIGETRNSVDQETALIR</sequence>
<accession>A0A4Z2HJJ0</accession>
<protein>
    <submittedName>
        <fullName evidence="2">Uncharacterized protein</fullName>
    </submittedName>
</protein>
<evidence type="ECO:0000313" key="2">
    <source>
        <dbReference type="EMBL" id="TNN65978.1"/>
    </source>
</evidence>